<dbReference type="OrthoDB" id="49685at2"/>
<dbReference type="Pfam" id="PF12802">
    <property type="entry name" value="MarR_2"/>
    <property type="match status" value="1"/>
</dbReference>
<reference evidence="3 4" key="1">
    <citation type="submission" date="2016-10" db="EMBL/GenBank/DDBJ databases">
        <authorList>
            <person name="de Groot N.N."/>
        </authorList>
    </citation>
    <scope>NUCLEOTIDE SEQUENCE [LARGE SCALE GENOMIC DNA]</scope>
    <source>
        <strain evidence="3 4">DSM 2698</strain>
    </source>
</reference>
<dbReference type="SUPFAM" id="SSF53067">
    <property type="entry name" value="Actin-like ATPase domain"/>
    <property type="match status" value="1"/>
</dbReference>
<dbReference type="PANTHER" id="PTHR18964:SF149">
    <property type="entry name" value="BIFUNCTIONAL UDP-N-ACETYLGLUCOSAMINE 2-EPIMERASE_N-ACETYLMANNOSAMINE KINASE"/>
    <property type="match status" value="1"/>
</dbReference>
<dbReference type="InterPro" id="IPR000600">
    <property type="entry name" value="ROK"/>
</dbReference>
<evidence type="ECO:0000313" key="3">
    <source>
        <dbReference type="EMBL" id="SCZ41202.1"/>
    </source>
</evidence>
<protein>
    <submittedName>
        <fullName evidence="3">Sugar kinase of the NBD/HSP70 family, may contain an N-terminal HTH domain</fullName>
    </submittedName>
</protein>
<comment type="similarity">
    <text evidence="1">Belongs to the ROK (NagC/XylR) family.</text>
</comment>
<dbReference type="Proteomes" id="UP000199347">
    <property type="component" value="Unassembled WGS sequence"/>
</dbReference>
<sequence length="410" mass="43709">MSLQGTNLEHARRRNRRVAFEAVLKHGPLSRSEIARMTGLTSQTASNIAGELIALGLIKETGRRLGRKGQPATEYVVDDEGAYTIGIHLDQNQLVGLLVDVLGHIVARTALPIARQNPGEVLPLVERAVDGLVNGNDEIRRRLLGLGAVMPGFFESGTFASRGPLTMEGWLDFPLAQELSERLNLPVFVDNDATAAAIGESLYGFGQTHPTFIYIYFGLGLGGGIVIDGRPFTGVRQRAAELGHLIVNPGGKPCACGNRGCLERYVSLHSAYEAILQTENEWQGASPDLLLKAFQTGNNALAKWLDDAAYYLRIAVNGLENLFDPSGIVVGGLLPDPILTALVEKTFPLLPSSAADPGTRGARLIKGEVRFDTPAAGAAALPMSRLLHPLAKEDGPELENAAGAGLFGAL</sequence>
<keyword evidence="4" id="KW-1185">Reference proteome</keyword>
<dbReference type="AlphaFoldDB" id="A0A1G5NV11"/>
<evidence type="ECO:0000313" key="4">
    <source>
        <dbReference type="Proteomes" id="UP000199347"/>
    </source>
</evidence>
<dbReference type="InterPro" id="IPR036390">
    <property type="entry name" value="WH_DNA-bd_sf"/>
</dbReference>
<dbReference type="EMBL" id="FMVW01000006">
    <property type="protein sequence ID" value="SCZ41202.1"/>
    <property type="molecule type" value="Genomic_DNA"/>
</dbReference>
<dbReference type="GO" id="GO:0016301">
    <property type="term" value="F:kinase activity"/>
    <property type="evidence" value="ECO:0007669"/>
    <property type="project" value="UniProtKB-KW"/>
</dbReference>
<gene>
    <name evidence="3" type="ORF">SAMN03080610_02724</name>
</gene>
<feature type="domain" description="HTH marR-type" evidence="2">
    <location>
        <begin position="22"/>
        <end position="60"/>
    </location>
</feature>
<proteinExistence type="inferred from homology"/>
<evidence type="ECO:0000256" key="1">
    <source>
        <dbReference type="ARBA" id="ARBA00006479"/>
    </source>
</evidence>
<dbReference type="SUPFAM" id="SSF46785">
    <property type="entry name" value="Winged helix' DNA-binding domain"/>
    <property type="match status" value="1"/>
</dbReference>
<dbReference type="RefSeq" id="WP_092814184.1">
    <property type="nucleotide sequence ID" value="NZ_NPBC01000006.1"/>
</dbReference>
<dbReference type="Gene3D" id="1.10.10.10">
    <property type="entry name" value="Winged helix-like DNA-binding domain superfamily/Winged helix DNA-binding domain"/>
    <property type="match status" value="1"/>
</dbReference>
<dbReference type="InterPro" id="IPR000835">
    <property type="entry name" value="HTH_MarR-typ"/>
</dbReference>
<dbReference type="STRING" id="1120955.SAMN03080610_02724"/>
<dbReference type="Gene3D" id="3.30.420.40">
    <property type="match status" value="2"/>
</dbReference>
<organism evidence="3 4">
    <name type="scientific">Afifella marina DSM 2698</name>
    <dbReference type="NCBI Taxonomy" id="1120955"/>
    <lineage>
        <taxon>Bacteria</taxon>
        <taxon>Pseudomonadati</taxon>
        <taxon>Pseudomonadota</taxon>
        <taxon>Alphaproteobacteria</taxon>
        <taxon>Hyphomicrobiales</taxon>
        <taxon>Afifellaceae</taxon>
        <taxon>Afifella</taxon>
    </lineage>
</organism>
<dbReference type="Pfam" id="PF00480">
    <property type="entry name" value="ROK"/>
    <property type="match status" value="1"/>
</dbReference>
<name>A0A1G5NV11_AFIMA</name>
<dbReference type="InterPro" id="IPR043129">
    <property type="entry name" value="ATPase_NBD"/>
</dbReference>
<dbReference type="GO" id="GO:0003700">
    <property type="term" value="F:DNA-binding transcription factor activity"/>
    <property type="evidence" value="ECO:0007669"/>
    <property type="project" value="InterPro"/>
</dbReference>
<accession>A0A1G5NV11</accession>
<keyword evidence="3" id="KW-0418">Kinase</keyword>
<dbReference type="PANTHER" id="PTHR18964">
    <property type="entry name" value="ROK (REPRESSOR, ORF, KINASE) FAMILY"/>
    <property type="match status" value="1"/>
</dbReference>
<keyword evidence="3" id="KW-0808">Transferase</keyword>
<evidence type="ECO:0000259" key="2">
    <source>
        <dbReference type="Pfam" id="PF12802"/>
    </source>
</evidence>
<dbReference type="InterPro" id="IPR036388">
    <property type="entry name" value="WH-like_DNA-bd_sf"/>
</dbReference>